<feature type="transmembrane region" description="Helical" evidence="1">
    <location>
        <begin position="12"/>
        <end position="29"/>
    </location>
</feature>
<dbReference type="EMBL" id="VNHO01000001">
    <property type="protein sequence ID" value="TYP59851.1"/>
    <property type="molecule type" value="Genomic_DNA"/>
</dbReference>
<accession>A0A5S5AYR4</accession>
<dbReference type="Gene3D" id="2.50.20.20">
    <property type="match status" value="1"/>
</dbReference>
<dbReference type="Proteomes" id="UP000322294">
    <property type="component" value="Unassembled WGS sequence"/>
</dbReference>
<keyword evidence="1" id="KW-0472">Membrane</keyword>
<comment type="caution">
    <text evidence="2">The sequence shown here is derived from an EMBL/GenBank/DDBJ whole genome shotgun (WGS) entry which is preliminary data.</text>
</comment>
<dbReference type="Pfam" id="PF20316">
    <property type="entry name" value="DUF6612"/>
    <property type="match status" value="1"/>
</dbReference>
<dbReference type="InterPro" id="IPR029046">
    <property type="entry name" value="LolA/LolB/LppX"/>
</dbReference>
<dbReference type="RefSeq" id="WP_342782574.1">
    <property type="nucleotide sequence ID" value="NZ_VNHO01000001.1"/>
</dbReference>
<dbReference type="InterPro" id="IPR046720">
    <property type="entry name" value="DUF6612"/>
</dbReference>
<keyword evidence="1" id="KW-0812">Transmembrane</keyword>
<protein>
    <recommendedName>
        <fullName evidence="4">LppX_LprAFG lipoprotein</fullName>
    </recommendedName>
</protein>
<evidence type="ECO:0000313" key="3">
    <source>
        <dbReference type="Proteomes" id="UP000322294"/>
    </source>
</evidence>
<dbReference type="PROSITE" id="PS51257">
    <property type="entry name" value="PROKAR_LIPOPROTEIN"/>
    <property type="match status" value="1"/>
</dbReference>
<dbReference type="SUPFAM" id="SSF89392">
    <property type="entry name" value="Prokaryotic lipoproteins and lipoprotein localization factors"/>
    <property type="match status" value="1"/>
</dbReference>
<evidence type="ECO:0000256" key="1">
    <source>
        <dbReference type="SAM" id="Phobius"/>
    </source>
</evidence>
<gene>
    <name evidence="2" type="ORF">LZ11_00007</name>
</gene>
<reference evidence="2 3" key="1">
    <citation type="submission" date="2019-07" db="EMBL/GenBank/DDBJ databases">
        <title>Genomic Encyclopedia of Type Strains, Phase I: the one thousand microbial genomes (KMG-I) project.</title>
        <authorList>
            <person name="Kyrpides N."/>
        </authorList>
    </citation>
    <scope>NUCLEOTIDE SEQUENCE [LARGE SCALE GENOMIC DNA]</scope>
    <source>
        <strain evidence="2 3">DSM 16647</strain>
    </source>
</reference>
<keyword evidence="3" id="KW-1185">Reference proteome</keyword>
<keyword evidence="1" id="KW-1133">Transmembrane helix</keyword>
<evidence type="ECO:0000313" key="2">
    <source>
        <dbReference type="EMBL" id="TYP59851.1"/>
    </source>
</evidence>
<evidence type="ECO:0008006" key="4">
    <source>
        <dbReference type="Google" id="ProtNLM"/>
    </source>
</evidence>
<name>A0A5S5AYR4_9FIRM</name>
<organism evidence="2 3">
    <name type="scientific">Thermosediminibacter litoriperuensis</name>
    <dbReference type="NCBI Taxonomy" id="291989"/>
    <lineage>
        <taxon>Bacteria</taxon>
        <taxon>Bacillati</taxon>
        <taxon>Bacillota</taxon>
        <taxon>Clostridia</taxon>
        <taxon>Thermosediminibacterales</taxon>
        <taxon>Thermosediminibacteraceae</taxon>
        <taxon>Thermosediminibacter</taxon>
    </lineage>
</organism>
<sequence>MTYRSLKSTKNIAVYVITILIISMVLAGCGDRFKNLSPKEAVIKANEKLKNVTGYRMKIDAELIIKDIKQQVTLTGEVRNPDQVHLTGDLAGMEIEIYQKGDKFFIKNPLTGKWVETKEMGLGDMNDIISTPEKTLNDLKDMISEAEYLPDEKVSGVDCKVIEYIPDQEKLKKIVFEGNEPGSIKDIKAKYRIWIGKKDFLIYKMNVDLKFDTDETGEQFINMTVLLYDFNNDININYPKDLAS</sequence>
<proteinExistence type="predicted"/>
<dbReference type="AlphaFoldDB" id="A0A5S5AYR4"/>